<dbReference type="HOGENOM" id="CLU_1180717_0_0_1"/>
<organism evidence="2 3">
    <name type="scientific">Punctularia strigosozonata (strain HHB-11173)</name>
    <name type="common">White-rot fungus</name>
    <dbReference type="NCBI Taxonomy" id="741275"/>
    <lineage>
        <taxon>Eukaryota</taxon>
        <taxon>Fungi</taxon>
        <taxon>Dikarya</taxon>
        <taxon>Basidiomycota</taxon>
        <taxon>Agaricomycotina</taxon>
        <taxon>Agaricomycetes</taxon>
        <taxon>Corticiales</taxon>
        <taxon>Punctulariaceae</taxon>
        <taxon>Punctularia</taxon>
    </lineage>
</organism>
<evidence type="ECO:0000256" key="1">
    <source>
        <dbReference type="SAM" id="MobiDB-lite"/>
    </source>
</evidence>
<feature type="region of interest" description="Disordered" evidence="1">
    <location>
        <begin position="44"/>
        <end position="110"/>
    </location>
</feature>
<evidence type="ECO:0000313" key="2">
    <source>
        <dbReference type="EMBL" id="EIN04673.1"/>
    </source>
</evidence>
<dbReference type="RefSeq" id="XP_007388066.1">
    <property type="nucleotide sequence ID" value="XM_007388004.1"/>
</dbReference>
<protein>
    <submittedName>
        <fullName evidence="2">Uncharacterized protein</fullName>
    </submittedName>
</protein>
<evidence type="ECO:0000313" key="3">
    <source>
        <dbReference type="Proteomes" id="UP000054196"/>
    </source>
</evidence>
<dbReference type="GeneID" id="18880043"/>
<accession>R7S371</accession>
<dbReference type="Proteomes" id="UP000054196">
    <property type="component" value="Unassembled WGS sequence"/>
</dbReference>
<name>R7S371_PUNST</name>
<dbReference type="KEGG" id="psq:PUNSTDRAFT_138321"/>
<keyword evidence="3" id="KW-1185">Reference proteome</keyword>
<sequence length="235" mass="26440">MPRRYLSGRPEDLRLSRFRVSLSVDENWAPLARQDSISSLQDEFQRGATPVFPTNDERSRESTPYDEYVCPTPPYIEDEDRSRASTPSTVVDDTETHGRTPLTNVGWAKPGPSSCFPPNAHPITGYIPREESFQYGSSRAYTPVYRAGSEVSTVPDDEISWRSPTPHDDHADPATPRPASEDRRSVTPTFSYRSPSVVVDHEIPIPEQMQRTSSVSPPLAAHSGHLWDDWRCRAT</sequence>
<dbReference type="EMBL" id="JH687553">
    <property type="protein sequence ID" value="EIN04673.1"/>
    <property type="molecule type" value="Genomic_DNA"/>
</dbReference>
<feature type="region of interest" description="Disordered" evidence="1">
    <location>
        <begin position="149"/>
        <end position="223"/>
    </location>
</feature>
<reference evidence="3" key="1">
    <citation type="journal article" date="2012" name="Science">
        <title>The Paleozoic origin of enzymatic lignin decomposition reconstructed from 31 fungal genomes.</title>
        <authorList>
            <person name="Floudas D."/>
            <person name="Binder M."/>
            <person name="Riley R."/>
            <person name="Barry K."/>
            <person name="Blanchette R.A."/>
            <person name="Henrissat B."/>
            <person name="Martinez A.T."/>
            <person name="Otillar R."/>
            <person name="Spatafora J.W."/>
            <person name="Yadav J.S."/>
            <person name="Aerts A."/>
            <person name="Benoit I."/>
            <person name="Boyd A."/>
            <person name="Carlson A."/>
            <person name="Copeland A."/>
            <person name="Coutinho P.M."/>
            <person name="de Vries R.P."/>
            <person name="Ferreira P."/>
            <person name="Findley K."/>
            <person name="Foster B."/>
            <person name="Gaskell J."/>
            <person name="Glotzer D."/>
            <person name="Gorecki P."/>
            <person name="Heitman J."/>
            <person name="Hesse C."/>
            <person name="Hori C."/>
            <person name="Igarashi K."/>
            <person name="Jurgens J.A."/>
            <person name="Kallen N."/>
            <person name="Kersten P."/>
            <person name="Kohler A."/>
            <person name="Kuees U."/>
            <person name="Kumar T.K.A."/>
            <person name="Kuo A."/>
            <person name="LaButti K."/>
            <person name="Larrondo L.F."/>
            <person name="Lindquist E."/>
            <person name="Ling A."/>
            <person name="Lombard V."/>
            <person name="Lucas S."/>
            <person name="Lundell T."/>
            <person name="Martin R."/>
            <person name="McLaughlin D.J."/>
            <person name="Morgenstern I."/>
            <person name="Morin E."/>
            <person name="Murat C."/>
            <person name="Nagy L.G."/>
            <person name="Nolan M."/>
            <person name="Ohm R.A."/>
            <person name="Patyshakuliyeva A."/>
            <person name="Rokas A."/>
            <person name="Ruiz-Duenas F.J."/>
            <person name="Sabat G."/>
            <person name="Salamov A."/>
            <person name="Samejima M."/>
            <person name="Schmutz J."/>
            <person name="Slot J.C."/>
            <person name="St John F."/>
            <person name="Stenlid J."/>
            <person name="Sun H."/>
            <person name="Sun S."/>
            <person name="Syed K."/>
            <person name="Tsang A."/>
            <person name="Wiebenga A."/>
            <person name="Young D."/>
            <person name="Pisabarro A."/>
            <person name="Eastwood D.C."/>
            <person name="Martin F."/>
            <person name="Cullen D."/>
            <person name="Grigoriev I.V."/>
            <person name="Hibbett D.S."/>
        </authorList>
    </citation>
    <scope>NUCLEOTIDE SEQUENCE [LARGE SCALE GENOMIC DNA]</scope>
    <source>
        <strain evidence="3">HHB-11173 SS5</strain>
    </source>
</reference>
<dbReference type="AlphaFoldDB" id="R7S371"/>
<proteinExistence type="predicted"/>
<gene>
    <name evidence="2" type="ORF">PUNSTDRAFT_138321</name>
</gene>